<gene>
    <name evidence="3" type="primary">pkn1_2</name>
    <name evidence="3" type="ORF">MiYa_00687</name>
</gene>
<evidence type="ECO:0000259" key="1">
    <source>
        <dbReference type="Pfam" id="PF03781"/>
    </source>
</evidence>
<dbReference type="Gene3D" id="3.90.1580.10">
    <property type="entry name" value="paralog of FGE (formylglycine-generating enzyme)"/>
    <property type="match status" value="1"/>
</dbReference>
<protein>
    <submittedName>
        <fullName evidence="3">Serine/threonine-protein kinase pkn1</fullName>
        <ecNumber evidence="3">2.7.11.1</ecNumber>
    </submittedName>
</protein>
<dbReference type="GO" id="GO:0120147">
    <property type="term" value="F:formylglycine-generating oxidase activity"/>
    <property type="evidence" value="ECO:0007669"/>
    <property type="project" value="TreeGrafter"/>
</dbReference>
<dbReference type="RefSeq" id="WP_149978836.1">
    <property type="nucleotide sequence ID" value="NZ_BHVO01000006.1"/>
</dbReference>
<dbReference type="SUPFAM" id="SSF52200">
    <property type="entry name" value="Toll/Interleukin receptor TIR domain"/>
    <property type="match status" value="1"/>
</dbReference>
<organism evidence="3 4">
    <name type="scientific">Microcystis aeruginosa NIES-2519</name>
    <dbReference type="NCBI Taxonomy" id="2303981"/>
    <lineage>
        <taxon>Bacteria</taxon>
        <taxon>Bacillati</taxon>
        <taxon>Cyanobacteriota</taxon>
        <taxon>Cyanophyceae</taxon>
        <taxon>Oscillatoriophycideae</taxon>
        <taxon>Chroococcales</taxon>
        <taxon>Microcystaceae</taxon>
        <taxon>Microcystis</taxon>
    </lineage>
</organism>
<comment type="caution">
    <text evidence="3">The sequence shown here is derived from an EMBL/GenBank/DDBJ whole genome shotgun (WGS) entry which is preliminary data.</text>
</comment>
<keyword evidence="3" id="KW-0808">Transferase</keyword>
<proteinExistence type="predicted"/>
<name>A0A5A5R0T8_MICAE</name>
<accession>A0A5A5R0T8</accession>
<evidence type="ECO:0000313" key="4">
    <source>
        <dbReference type="Proteomes" id="UP000323569"/>
    </source>
</evidence>
<dbReference type="Gene3D" id="3.40.50.10140">
    <property type="entry name" value="Toll/interleukin-1 receptor homology (TIR) domain"/>
    <property type="match status" value="1"/>
</dbReference>
<dbReference type="InterPro" id="IPR042095">
    <property type="entry name" value="SUMF_sf"/>
</dbReference>
<dbReference type="GO" id="GO:0007165">
    <property type="term" value="P:signal transduction"/>
    <property type="evidence" value="ECO:0007669"/>
    <property type="project" value="InterPro"/>
</dbReference>
<dbReference type="InterPro" id="IPR016187">
    <property type="entry name" value="CTDL_fold"/>
</dbReference>
<reference evidence="3 4" key="1">
    <citation type="submission" date="2018-09" db="EMBL/GenBank/DDBJ databases">
        <title>Evolutionary history of phycoerythrin pigmentation in the water bloom-forming cyanobacterium Microcystis aeruginosa.</title>
        <authorList>
            <person name="Tanabe Y."/>
            <person name="Tanabe Y."/>
            <person name="Yamaguchi H."/>
        </authorList>
    </citation>
    <scope>NUCLEOTIDE SEQUENCE [LARGE SCALE GENOMIC DNA]</scope>
    <source>
        <strain evidence="3 4">NIES-2519</strain>
    </source>
</reference>
<dbReference type="InterPro" id="IPR035897">
    <property type="entry name" value="Toll_tir_struct_dom_sf"/>
</dbReference>
<dbReference type="PANTHER" id="PTHR23150:SF19">
    <property type="entry name" value="FORMYLGLYCINE-GENERATING ENZYME"/>
    <property type="match status" value="1"/>
</dbReference>
<evidence type="ECO:0000313" key="3">
    <source>
        <dbReference type="EMBL" id="GCA69163.1"/>
    </source>
</evidence>
<dbReference type="AlphaFoldDB" id="A0A5A5R0T8"/>
<feature type="domain" description="Sulfatase-modifying factor enzyme-like" evidence="1">
    <location>
        <begin position="201"/>
        <end position="445"/>
    </location>
</feature>
<dbReference type="EMBL" id="BHVO01000006">
    <property type="protein sequence ID" value="GCA69163.1"/>
    <property type="molecule type" value="Genomic_DNA"/>
</dbReference>
<feature type="domain" description="TIR" evidence="2">
    <location>
        <begin position="5"/>
        <end position="126"/>
    </location>
</feature>
<dbReference type="InterPro" id="IPR051043">
    <property type="entry name" value="Sulfatase_Mod_Factor_Kinase"/>
</dbReference>
<dbReference type="GO" id="GO:0004674">
    <property type="term" value="F:protein serine/threonine kinase activity"/>
    <property type="evidence" value="ECO:0007669"/>
    <property type="project" value="UniProtKB-EC"/>
</dbReference>
<dbReference type="Proteomes" id="UP000323569">
    <property type="component" value="Unassembled WGS sequence"/>
</dbReference>
<evidence type="ECO:0000259" key="2">
    <source>
        <dbReference type="Pfam" id="PF13676"/>
    </source>
</evidence>
<dbReference type="Pfam" id="PF03781">
    <property type="entry name" value="FGE-sulfatase"/>
    <property type="match status" value="1"/>
</dbReference>
<dbReference type="EC" id="2.7.11.1" evidence="3"/>
<dbReference type="PANTHER" id="PTHR23150">
    <property type="entry name" value="SULFATASE MODIFYING FACTOR 1, 2"/>
    <property type="match status" value="1"/>
</dbReference>
<sequence length="452" mass="51866">MEFDVFLCHNGQDKPEVKKIAETLKQQGLTPWLDEWELQPGLPWQRELEKQIQNIKSAAVFVGGSGIGPWQQMEIEAYLRRFVRNRCPVIPVLLSNAPEQPELPLFLEGMTWVDFRRLSPKPMERLIWGITGIKPRSPLELTSENPKTPNKEEQIKQILPVQSQTFTFETFTVNPNGKVSPPESKTARYYSEDLGNDITLEMIAIPGGTFTMGTEDEEIERLVKKFNWDGFRSERPQHRVTVSSFYMGRYPITQAQWKAIAATAKIDIDLETNPSRFKGDELPVERVNWYQATEFCKRLSRETKQEYRLPSEAEWEYACRAGTTTPFYFGETITGKLANYRASGTYADEPKGEYRQQTTPVGQFSPNAFGLYDMHGNVCEWCADTWHDNYDGAPTDGSAWTEKGNDYRSPLRGGSWYGYPYNCRSAYRVNYARRVNRSNVGFRVVCGAGRTL</sequence>
<keyword evidence="3" id="KW-0418">Kinase</keyword>
<dbReference type="Pfam" id="PF13676">
    <property type="entry name" value="TIR_2"/>
    <property type="match status" value="1"/>
</dbReference>
<dbReference type="InterPro" id="IPR005532">
    <property type="entry name" value="SUMF_dom"/>
</dbReference>
<dbReference type="InterPro" id="IPR000157">
    <property type="entry name" value="TIR_dom"/>
</dbReference>
<dbReference type="SUPFAM" id="SSF56436">
    <property type="entry name" value="C-type lectin-like"/>
    <property type="match status" value="1"/>
</dbReference>